<evidence type="ECO:0000256" key="2">
    <source>
        <dbReference type="ARBA" id="ARBA00022475"/>
    </source>
</evidence>
<dbReference type="InterPro" id="IPR050250">
    <property type="entry name" value="Macrolide_Exporter_MacB"/>
</dbReference>
<dbReference type="InterPro" id="IPR003838">
    <property type="entry name" value="ABC3_permease_C"/>
</dbReference>
<feature type="transmembrane region" description="Helical" evidence="7">
    <location>
        <begin position="319"/>
        <end position="350"/>
    </location>
</feature>
<dbReference type="STRING" id="915471.SAMN05216201_116100"/>
<dbReference type="Pfam" id="PF12704">
    <property type="entry name" value="MacB_PCD"/>
    <property type="match status" value="1"/>
</dbReference>
<dbReference type="InterPro" id="IPR025857">
    <property type="entry name" value="MacB_PCD"/>
</dbReference>
<evidence type="ECO:0000256" key="1">
    <source>
        <dbReference type="ARBA" id="ARBA00004651"/>
    </source>
</evidence>
<feature type="domain" description="ABC3 transporter permease C-terminal" evidence="8">
    <location>
        <begin position="279"/>
        <end position="391"/>
    </location>
</feature>
<dbReference type="EMBL" id="FNZE01000016">
    <property type="protein sequence ID" value="SEJ75177.1"/>
    <property type="molecule type" value="Genomic_DNA"/>
</dbReference>
<feature type="transmembrane region" description="Helical" evidence="7">
    <location>
        <begin position="267"/>
        <end position="298"/>
    </location>
</feature>
<dbReference type="Proteomes" id="UP000242930">
    <property type="component" value="Unassembled WGS sequence"/>
</dbReference>
<evidence type="ECO:0000256" key="4">
    <source>
        <dbReference type="ARBA" id="ARBA00022989"/>
    </source>
</evidence>
<feature type="transmembrane region" description="Helical" evidence="7">
    <location>
        <begin position="362"/>
        <end position="381"/>
    </location>
</feature>
<keyword evidence="11" id="KW-1185">Reference proteome</keyword>
<protein>
    <submittedName>
        <fullName evidence="10">Putative ABC transport system permease protein</fullName>
    </submittedName>
</protein>
<dbReference type="GO" id="GO:0005886">
    <property type="term" value="C:plasma membrane"/>
    <property type="evidence" value="ECO:0007669"/>
    <property type="project" value="UniProtKB-SubCell"/>
</dbReference>
<comment type="similarity">
    <text evidence="6">Belongs to the ABC-4 integral membrane protein family.</text>
</comment>
<evidence type="ECO:0000256" key="6">
    <source>
        <dbReference type="ARBA" id="ARBA00038076"/>
    </source>
</evidence>
<evidence type="ECO:0000259" key="8">
    <source>
        <dbReference type="Pfam" id="PF02687"/>
    </source>
</evidence>
<dbReference type="GO" id="GO:0022857">
    <property type="term" value="F:transmembrane transporter activity"/>
    <property type="evidence" value="ECO:0007669"/>
    <property type="project" value="TreeGrafter"/>
</dbReference>
<dbReference type="PANTHER" id="PTHR30572">
    <property type="entry name" value="MEMBRANE COMPONENT OF TRANSPORTER-RELATED"/>
    <property type="match status" value="1"/>
</dbReference>
<reference evidence="11" key="1">
    <citation type="submission" date="2016-10" db="EMBL/GenBank/DDBJ databases">
        <authorList>
            <person name="Varghese N."/>
            <person name="Submissions S."/>
        </authorList>
    </citation>
    <scope>NUCLEOTIDE SEQUENCE [LARGE SCALE GENOMIC DNA]</scope>
    <source>
        <strain evidence="11">LMG 25967</strain>
    </source>
</reference>
<feature type="transmembrane region" description="Helical" evidence="7">
    <location>
        <begin position="21"/>
        <end position="41"/>
    </location>
</feature>
<dbReference type="RefSeq" id="WP_090312928.1">
    <property type="nucleotide sequence ID" value="NZ_FNZE01000016.1"/>
</dbReference>
<accession>A0A1H7BFT7</accession>
<proteinExistence type="inferred from homology"/>
<sequence>MRLRDGLQLTAGALLGRPLRSVLTLLGVAIGIAAVVLLTAIGEGLRFYVLDTFSQFGTRIVAIHPGRTQTGGIGGLLASARPLSIADAEALRRLPHIEAVVPIIQGSGAIRFGPRSRSSDILGSGHELAAAWRFRLALGQFLPPPRDGRSPPQAVLGHRLRVELFGAANPLGELVRIGGTRFRVVGVMAEKGQMLGFDLDDVAYIPVDWAESLFNREGLMEINVMYRPATTSAALARQIRQTLIERHGAEDFSLTTQDDLLASLDRILAILSAAVAGLGGISLLVGAVGILTIMTTTVGERTAEIGLLRALGASPRQVLGLFLAEATLLSLAGGLLGLLLVALLLGALHLALADLPLRPQPLFLLLALLLSALIGILAGLAPARQAARLHPVDALRSE</sequence>
<feature type="domain" description="MacB-like periplasmic core" evidence="9">
    <location>
        <begin position="21"/>
        <end position="241"/>
    </location>
</feature>
<name>A0A1H7BFT7_9PSED</name>
<comment type="subcellular location">
    <subcellularLocation>
        <location evidence="1">Cell membrane</location>
        <topology evidence="1">Multi-pass membrane protein</topology>
    </subcellularLocation>
</comment>
<evidence type="ECO:0000259" key="9">
    <source>
        <dbReference type="Pfam" id="PF12704"/>
    </source>
</evidence>
<keyword evidence="3 7" id="KW-0812">Transmembrane</keyword>
<keyword evidence="2" id="KW-1003">Cell membrane</keyword>
<evidence type="ECO:0000256" key="7">
    <source>
        <dbReference type="SAM" id="Phobius"/>
    </source>
</evidence>
<evidence type="ECO:0000313" key="10">
    <source>
        <dbReference type="EMBL" id="SEJ75177.1"/>
    </source>
</evidence>
<dbReference type="OrthoDB" id="9802264at2"/>
<dbReference type="Pfam" id="PF02687">
    <property type="entry name" value="FtsX"/>
    <property type="match status" value="1"/>
</dbReference>
<keyword evidence="5 7" id="KW-0472">Membrane</keyword>
<evidence type="ECO:0000256" key="3">
    <source>
        <dbReference type="ARBA" id="ARBA00022692"/>
    </source>
</evidence>
<evidence type="ECO:0000313" key="11">
    <source>
        <dbReference type="Proteomes" id="UP000242930"/>
    </source>
</evidence>
<dbReference type="AlphaFoldDB" id="A0A1H7BFT7"/>
<organism evidence="10 11">
    <name type="scientific">Pseudomonas linyingensis</name>
    <dbReference type="NCBI Taxonomy" id="915471"/>
    <lineage>
        <taxon>Bacteria</taxon>
        <taxon>Pseudomonadati</taxon>
        <taxon>Pseudomonadota</taxon>
        <taxon>Gammaproteobacteria</taxon>
        <taxon>Pseudomonadales</taxon>
        <taxon>Pseudomonadaceae</taxon>
        <taxon>Pseudomonas</taxon>
    </lineage>
</organism>
<dbReference type="PANTHER" id="PTHR30572:SF4">
    <property type="entry name" value="ABC TRANSPORTER PERMEASE YTRF"/>
    <property type="match status" value="1"/>
</dbReference>
<evidence type="ECO:0000256" key="5">
    <source>
        <dbReference type="ARBA" id="ARBA00023136"/>
    </source>
</evidence>
<keyword evidence="4 7" id="KW-1133">Transmembrane helix</keyword>
<gene>
    <name evidence="10" type="ORF">SAMN05216201_116100</name>
</gene>